<evidence type="ECO:0000259" key="6">
    <source>
        <dbReference type="Pfam" id="PF04932"/>
    </source>
</evidence>
<dbReference type="PANTHER" id="PTHR37422">
    <property type="entry name" value="TEICHURONIC ACID BIOSYNTHESIS PROTEIN TUAE"/>
    <property type="match status" value="1"/>
</dbReference>
<comment type="subcellular location">
    <subcellularLocation>
        <location evidence="1">Membrane</location>
        <topology evidence="1">Multi-pass membrane protein</topology>
    </subcellularLocation>
</comment>
<feature type="transmembrane region" description="Helical" evidence="5">
    <location>
        <begin position="242"/>
        <end position="259"/>
    </location>
</feature>
<dbReference type="AlphaFoldDB" id="A0A849KT43"/>
<evidence type="ECO:0000256" key="2">
    <source>
        <dbReference type="ARBA" id="ARBA00022692"/>
    </source>
</evidence>
<feature type="transmembrane region" description="Helical" evidence="5">
    <location>
        <begin position="191"/>
        <end position="212"/>
    </location>
</feature>
<keyword evidence="3 5" id="KW-1133">Transmembrane helix</keyword>
<feature type="transmembrane region" description="Helical" evidence="5">
    <location>
        <begin position="393"/>
        <end position="411"/>
    </location>
</feature>
<name>A0A849KT43_9HYPH</name>
<dbReference type="InterPro" id="IPR007016">
    <property type="entry name" value="O-antigen_ligase-rel_domated"/>
</dbReference>
<feature type="domain" description="O-antigen ligase-related" evidence="6">
    <location>
        <begin position="226"/>
        <end position="370"/>
    </location>
</feature>
<feature type="transmembrane region" description="Helical" evidence="5">
    <location>
        <begin position="147"/>
        <end position="171"/>
    </location>
</feature>
<gene>
    <name evidence="7" type="ORF">HKX02_16670</name>
</gene>
<comment type="caution">
    <text evidence="7">The sequence shown here is derived from an EMBL/GenBank/DDBJ whole genome shotgun (WGS) entry which is preliminary data.</text>
</comment>
<evidence type="ECO:0000256" key="3">
    <source>
        <dbReference type="ARBA" id="ARBA00022989"/>
    </source>
</evidence>
<dbReference type="GO" id="GO:0016020">
    <property type="term" value="C:membrane"/>
    <property type="evidence" value="ECO:0007669"/>
    <property type="project" value="UniProtKB-SubCell"/>
</dbReference>
<dbReference type="InterPro" id="IPR051533">
    <property type="entry name" value="WaaL-like"/>
</dbReference>
<keyword evidence="4 5" id="KW-0472">Membrane</keyword>
<organism evidence="7 8">
    <name type="scientific">Ochrobactrum soli</name>
    <dbReference type="NCBI Taxonomy" id="2448455"/>
    <lineage>
        <taxon>Bacteria</taxon>
        <taxon>Pseudomonadati</taxon>
        <taxon>Pseudomonadota</taxon>
        <taxon>Alphaproteobacteria</taxon>
        <taxon>Hyphomicrobiales</taxon>
        <taxon>Brucellaceae</taxon>
        <taxon>Brucella/Ochrobactrum group</taxon>
        <taxon>Ochrobactrum</taxon>
    </lineage>
</organism>
<evidence type="ECO:0000313" key="8">
    <source>
        <dbReference type="Proteomes" id="UP000574931"/>
    </source>
</evidence>
<proteinExistence type="predicted"/>
<reference evidence="7 8" key="1">
    <citation type="submission" date="2020-05" db="EMBL/GenBank/DDBJ databases">
        <title>Draft Genome Sequence of Ochrobactrum soli Isolated from Stable Fly Gut.</title>
        <authorList>
            <person name="Pileggi M.T."/>
            <person name="Vazhakkala L.J."/>
            <person name="Wong C.N."/>
        </authorList>
    </citation>
    <scope>NUCLEOTIDE SEQUENCE [LARGE SCALE GENOMIC DNA]</scope>
    <source>
        <strain evidence="7 8">MTP-C0764</strain>
    </source>
</reference>
<accession>A0A849KT43</accession>
<dbReference type="EMBL" id="JABFCY010000011">
    <property type="protein sequence ID" value="NNU61869.1"/>
    <property type="molecule type" value="Genomic_DNA"/>
</dbReference>
<dbReference type="RefSeq" id="WP_171318570.1">
    <property type="nucleotide sequence ID" value="NZ_JABFCY010000011.1"/>
</dbReference>
<feature type="transmembrane region" description="Helical" evidence="5">
    <location>
        <begin position="119"/>
        <end position="140"/>
    </location>
</feature>
<evidence type="ECO:0000313" key="7">
    <source>
        <dbReference type="EMBL" id="NNU61869.1"/>
    </source>
</evidence>
<dbReference type="Pfam" id="PF04932">
    <property type="entry name" value="Wzy_C"/>
    <property type="match status" value="1"/>
</dbReference>
<sequence>MSSIATRTKTDSGAPSAVAAGVAGAHRAQMRKVALAASMIIMCILMISFRPFMPEPETDGGGGGDIINQLGFSLLGVMAMLALATLADPRKVARIVGFGWSLMFLLLFASLMQSIYPAVVMRGAIFTMIGVCCVVAVLALPQDGDGYARLLMTVASVVLVISYAGVVLLPAGATHGADPIEPQNSYLWRGVFSHKNVAGPVMAAFAFSGLYLWRRGWRVSGALIGLSALFFVAQTGSKTTMALVPMAMLLVMVPGAFGLRFLTVAAIFSIQFLFAFLTFGTVLFDPIRRFVESLGIDATFTGRVSIWQFAIENLPGRLWTGYGYESFWKSPIALEAANPYYLGWDVRNMVHAHNGYLDLVIAMGIPGLICGVAVIIVMPLVNYMRCRPQRENLLLADYFLMIVFFCTLNAMMESFFFRRVDPVWLTTLLGIFGLRLTSRISIPKRLAASTGDHS</sequence>
<dbReference type="Proteomes" id="UP000574931">
    <property type="component" value="Unassembled WGS sequence"/>
</dbReference>
<feature type="transmembrane region" description="Helical" evidence="5">
    <location>
        <begin position="219"/>
        <end position="236"/>
    </location>
</feature>
<protein>
    <submittedName>
        <fullName evidence="7">O-antigen ligase family protein</fullName>
    </submittedName>
</protein>
<feature type="transmembrane region" description="Helical" evidence="5">
    <location>
        <begin position="33"/>
        <end position="54"/>
    </location>
</feature>
<keyword evidence="7" id="KW-0436">Ligase</keyword>
<feature type="transmembrane region" description="Helical" evidence="5">
    <location>
        <begin position="266"/>
        <end position="284"/>
    </location>
</feature>
<feature type="transmembrane region" description="Helical" evidence="5">
    <location>
        <begin position="359"/>
        <end position="381"/>
    </location>
</feature>
<keyword evidence="2 5" id="KW-0812">Transmembrane</keyword>
<dbReference type="GO" id="GO:0016874">
    <property type="term" value="F:ligase activity"/>
    <property type="evidence" value="ECO:0007669"/>
    <property type="project" value="UniProtKB-KW"/>
</dbReference>
<evidence type="ECO:0000256" key="1">
    <source>
        <dbReference type="ARBA" id="ARBA00004141"/>
    </source>
</evidence>
<dbReference type="PANTHER" id="PTHR37422:SF21">
    <property type="entry name" value="EXOQ-LIKE PROTEIN"/>
    <property type="match status" value="1"/>
</dbReference>
<feature type="transmembrane region" description="Helical" evidence="5">
    <location>
        <begin position="66"/>
        <end position="86"/>
    </location>
</feature>
<evidence type="ECO:0000256" key="5">
    <source>
        <dbReference type="SAM" id="Phobius"/>
    </source>
</evidence>
<evidence type="ECO:0000256" key="4">
    <source>
        <dbReference type="ARBA" id="ARBA00023136"/>
    </source>
</evidence>
<keyword evidence="8" id="KW-1185">Reference proteome</keyword>
<feature type="transmembrane region" description="Helical" evidence="5">
    <location>
        <begin position="93"/>
        <end position="113"/>
    </location>
</feature>